<evidence type="ECO:0000313" key="2">
    <source>
        <dbReference type="EMBL" id="KAK3946965.1"/>
    </source>
</evidence>
<dbReference type="Proteomes" id="UP001303222">
    <property type="component" value="Unassembled WGS sequence"/>
</dbReference>
<name>A0AAN6NK11_9PEZI</name>
<evidence type="ECO:0000256" key="1">
    <source>
        <dbReference type="SAM" id="MobiDB-lite"/>
    </source>
</evidence>
<organism evidence="2 3">
    <name type="scientific">Pseudoneurospora amorphoporcata</name>
    <dbReference type="NCBI Taxonomy" id="241081"/>
    <lineage>
        <taxon>Eukaryota</taxon>
        <taxon>Fungi</taxon>
        <taxon>Dikarya</taxon>
        <taxon>Ascomycota</taxon>
        <taxon>Pezizomycotina</taxon>
        <taxon>Sordariomycetes</taxon>
        <taxon>Sordariomycetidae</taxon>
        <taxon>Sordariales</taxon>
        <taxon>Sordariaceae</taxon>
        <taxon>Pseudoneurospora</taxon>
    </lineage>
</organism>
<keyword evidence="3" id="KW-1185">Reference proteome</keyword>
<proteinExistence type="predicted"/>
<reference evidence="2" key="1">
    <citation type="journal article" date="2023" name="Mol. Phylogenet. Evol.">
        <title>Genome-scale phylogeny and comparative genomics of the fungal order Sordariales.</title>
        <authorList>
            <person name="Hensen N."/>
            <person name="Bonometti L."/>
            <person name="Westerberg I."/>
            <person name="Brannstrom I.O."/>
            <person name="Guillou S."/>
            <person name="Cros-Aarteil S."/>
            <person name="Calhoun S."/>
            <person name="Haridas S."/>
            <person name="Kuo A."/>
            <person name="Mondo S."/>
            <person name="Pangilinan J."/>
            <person name="Riley R."/>
            <person name="LaButti K."/>
            <person name="Andreopoulos B."/>
            <person name="Lipzen A."/>
            <person name="Chen C."/>
            <person name="Yan M."/>
            <person name="Daum C."/>
            <person name="Ng V."/>
            <person name="Clum A."/>
            <person name="Steindorff A."/>
            <person name="Ohm R.A."/>
            <person name="Martin F."/>
            <person name="Silar P."/>
            <person name="Natvig D.O."/>
            <person name="Lalanne C."/>
            <person name="Gautier V."/>
            <person name="Ament-Velasquez S.L."/>
            <person name="Kruys A."/>
            <person name="Hutchinson M.I."/>
            <person name="Powell A.J."/>
            <person name="Barry K."/>
            <person name="Miller A.N."/>
            <person name="Grigoriev I.V."/>
            <person name="Debuchy R."/>
            <person name="Gladieux P."/>
            <person name="Hiltunen Thoren M."/>
            <person name="Johannesson H."/>
        </authorList>
    </citation>
    <scope>NUCLEOTIDE SEQUENCE</scope>
    <source>
        <strain evidence="2">CBS 626.80</strain>
    </source>
</reference>
<reference evidence="2" key="2">
    <citation type="submission" date="2023-06" db="EMBL/GenBank/DDBJ databases">
        <authorList>
            <consortium name="Lawrence Berkeley National Laboratory"/>
            <person name="Mondo S.J."/>
            <person name="Hensen N."/>
            <person name="Bonometti L."/>
            <person name="Westerberg I."/>
            <person name="Brannstrom I.O."/>
            <person name="Guillou S."/>
            <person name="Cros-Aarteil S."/>
            <person name="Calhoun S."/>
            <person name="Haridas S."/>
            <person name="Kuo A."/>
            <person name="Pangilinan J."/>
            <person name="Riley R."/>
            <person name="Labutti K."/>
            <person name="Andreopoulos B."/>
            <person name="Lipzen A."/>
            <person name="Chen C."/>
            <person name="Yanf M."/>
            <person name="Daum C."/>
            <person name="Ng V."/>
            <person name="Clum A."/>
            <person name="Steindorff A."/>
            <person name="Ohm R."/>
            <person name="Martin F."/>
            <person name="Silar P."/>
            <person name="Natvig D."/>
            <person name="Lalanne C."/>
            <person name="Gautier V."/>
            <person name="Ament-Velasquez S.L."/>
            <person name="Kruys A."/>
            <person name="Hutchinson M.I."/>
            <person name="Powell A.J."/>
            <person name="Barry K."/>
            <person name="Miller A.N."/>
            <person name="Grigoriev I.V."/>
            <person name="Debuchy R."/>
            <person name="Gladieux P."/>
            <person name="Thoren M.H."/>
            <person name="Johannesson H."/>
        </authorList>
    </citation>
    <scope>NUCLEOTIDE SEQUENCE</scope>
    <source>
        <strain evidence="2">CBS 626.80</strain>
    </source>
</reference>
<feature type="region of interest" description="Disordered" evidence="1">
    <location>
        <begin position="108"/>
        <end position="136"/>
    </location>
</feature>
<comment type="caution">
    <text evidence="2">The sequence shown here is derived from an EMBL/GenBank/DDBJ whole genome shotgun (WGS) entry which is preliminary data.</text>
</comment>
<gene>
    <name evidence="2" type="ORF">QBC32DRAFT_225176</name>
</gene>
<evidence type="ECO:0000313" key="3">
    <source>
        <dbReference type="Proteomes" id="UP001303222"/>
    </source>
</evidence>
<sequence>MSFSLSLTRAAANVYSVTITTHIHARNTCLVRTNGPARITILGSLLSYFLSRSVSGTLERVYTGMFEEAEPISMLVITEGVARVRVESEGGGEVTVFDRQHETQAAVQLGQIQQPAPEQRGEAQEEEEEEYIPPSP</sequence>
<protein>
    <submittedName>
        <fullName evidence="2">Uncharacterized protein</fullName>
    </submittedName>
</protein>
<dbReference type="EMBL" id="MU859458">
    <property type="protein sequence ID" value="KAK3946965.1"/>
    <property type="molecule type" value="Genomic_DNA"/>
</dbReference>
<dbReference type="AlphaFoldDB" id="A0AAN6NK11"/>
<accession>A0AAN6NK11</accession>
<feature type="compositionally biased region" description="Acidic residues" evidence="1">
    <location>
        <begin position="124"/>
        <end position="136"/>
    </location>
</feature>